<evidence type="ECO:0000259" key="1">
    <source>
        <dbReference type="PROSITE" id="PS50097"/>
    </source>
</evidence>
<reference evidence="2" key="1">
    <citation type="submission" date="2021-10" db="EMBL/GenBank/DDBJ databases">
        <title>De novo Genome Assembly of Clathrus columnatus (Basidiomycota, Fungi) Using Illumina and Nanopore Sequence Data.</title>
        <authorList>
            <person name="Ogiso-Tanaka E."/>
            <person name="Itagaki H."/>
            <person name="Hosoya T."/>
            <person name="Hosaka K."/>
        </authorList>
    </citation>
    <scope>NUCLEOTIDE SEQUENCE</scope>
    <source>
        <strain evidence="2">MO-923</strain>
    </source>
</reference>
<comment type="caution">
    <text evidence="2">The sequence shown here is derived from an EMBL/GenBank/DDBJ whole genome shotgun (WGS) entry which is preliminary data.</text>
</comment>
<dbReference type="PROSITE" id="PS50097">
    <property type="entry name" value="BTB"/>
    <property type="match status" value="1"/>
</dbReference>
<dbReference type="SMART" id="SM00225">
    <property type="entry name" value="BTB"/>
    <property type="match status" value="1"/>
</dbReference>
<proteinExistence type="predicted"/>
<evidence type="ECO:0000313" key="3">
    <source>
        <dbReference type="Proteomes" id="UP001050691"/>
    </source>
</evidence>
<sequence>MDEFIILKIENALYRLPKSVLTSYSEFFRDMFSSDFSTMVKEDNKEGSLDSTPIVFEQVLQKDFDRLLSLIIDGSRLNTSEINTWYDTDWIPVLNLADKWQMPKVKRLALVTLKRVAVPHIKITIGKKFEDKSLIQSGLVDLCTRAEPITESEAKEIGFEAAMKCAAIREKLWIKYFMLEKEGKQRLPRSQARGFAKVAQLYAPDYVTEAFSTTGSLRVV</sequence>
<dbReference type="EMBL" id="BPWL01000010">
    <property type="protein sequence ID" value="GJJ15198.1"/>
    <property type="molecule type" value="Genomic_DNA"/>
</dbReference>
<organism evidence="2 3">
    <name type="scientific">Clathrus columnatus</name>
    <dbReference type="NCBI Taxonomy" id="1419009"/>
    <lineage>
        <taxon>Eukaryota</taxon>
        <taxon>Fungi</taxon>
        <taxon>Dikarya</taxon>
        <taxon>Basidiomycota</taxon>
        <taxon>Agaricomycotina</taxon>
        <taxon>Agaricomycetes</taxon>
        <taxon>Phallomycetidae</taxon>
        <taxon>Phallales</taxon>
        <taxon>Clathraceae</taxon>
        <taxon>Clathrus</taxon>
    </lineage>
</organism>
<dbReference type="Pfam" id="PF00651">
    <property type="entry name" value="BTB"/>
    <property type="match status" value="1"/>
</dbReference>
<dbReference type="AlphaFoldDB" id="A0AAV5ANY1"/>
<gene>
    <name evidence="2" type="ORF">Clacol_009474</name>
</gene>
<protein>
    <recommendedName>
        <fullName evidence="1">BTB domain-containing protein</fullName>
    </recommendedName>
</protein>
<dbReference type="Proteomes" id="UP001050691">
    <property type="component" value="Unassembled WGS sequence"/>
</dbReference>
<feature type="domain" description="BTB" evidence="1">
    <location>
        <begin position="1"/>
        <end position="74"/>
    </location>
</feature>
<name>A0AAV5ANY1_9AGAM</name>
<accession>A0AAV5ANY1</accession>
<dbReference type="InterPro" id="IPR011333">
    <property type="entry name" value="SKP1/BTB/POZ_sf"/>
</dbReference>
<evidence type="ECO:0000313" key="2">
    <source>
        <dbReference type="EMBL" id="GJJ15198.1"/>
    </source>
</evidence>
<dbReference type="SUPFAM" id="SSF54695">
    <property type="entry name" value="POZ domain"/>
    <property type="match status" value="1"/>
</dbReference>
<dbReference type="Gene3D" id="3.30.710.10">
    <property type="entry name" value="Potassium Channel Kv1.1, Chain A"/>
    <property type="match status" value="1"/>
</dbReference>
<keyword evidence="3" id="KW-1185">Reference proteome</keyword>
<dbReference type="InterPro" id="IPR000210">
    <property type="entry name" value="BTB/POZ_dom"/>
</dbReference>